<gene>
    <name evidence="1" type="ORF">D917_03251</name>
</gene>
<protein>
    <submittedName>
        <fullName evidence="1">Uncharacterized protein</fullName>
    </submittedName>
</protein>
<accession>A0A1Y3E9A6</accession>
<dbReference type="EMBL" id="LVZM01021268">
    <property type="protein sequence ID" value="OUC41571.1"/>
    <property type="molecule type" value="Genomic_DNA"/>
</dbReference>
<dbReference type="AlphaFoldDB" id="A0A1Y3E9A6"/>
<evidence type="ECO:0000313" key="2">
    <source>
        <dbReference type="Proteomes" id="UP000243006"/>
    </source>
</evidence>
<proteinExistence type="predicted"/>
<name>A0A1Y3E9A6_9BILA</name>
<reference evidence="1 2" key="1">
    <citation type="submission" date="2015-04" db="EMBL/GenBank/DDBJ databases">
        <title>Draft genome of the roundworm Trichinella nativa.</title>
        <authorList>
            <person name="Mitreva M."/>
        </authorList>
    </citation>
    <scope>NUCLEOTIDE SEQUENCE [LARGE SCALE GENOMIC DNA]</scope>
    <source>
        <strain evidence="1 2">ISS45</strain>
    </source>
</reference>
<comment type="caution">
    <text evidence="1">The sequence shown here is derived from an EMBL/GenBank/DDBJ whole genome shotgun (WGS) entry which is preliminary data.</text>
</comment>
<sequence>MQLDFFVRSMLVEYQPSRKSICLSRPGAVVISYLVQLPRDDRSRRLKRKTSIIPTLQGCTLIFNNRFLVFKPPLRSIRFALLSLCAL</sequence>
<dbReference type="Proteomes" id="UP000243006">
    <property type="component" value="Unassembled WGS sequence"/>
</dbReference>
<organism evidence="1 2">
    <name type="scientific">Trichinella nativa</name>
    <dbReference type="NCBI Taxonomy" id="6335"/>
    <lineage>
        <taxon>Eukaryota</taxon>
        <taxon>Metazoa</taxon>
        <taxon>Ecdysozoa</taxon>
        <taxon>Nematoda</taxon>
        <taxon>Enoplea</taxon>
        <taxon>Dorylaimia</taxon>
        <taxon>Trichinellida</taxon>
        <taxon>Trichinellidae</taxon>
        <taxon>Trichinella</taxon>
    </lineage>
</organism>
<evidence type="ECO:0000313" key="1">
    <source>
        <dbReference type="EMBL" id="OUC41571.1"/>
    </source>
</evidence>